<dbReference type="GO" id="GO:0003677">
    <property type="term" value="F:DNA binding"/>
    <property type="evidence" value="ECO:0007669"/>
    <property type="project" value="UniProtKB-KW"/>
</dbReference>
<organism evidence="13 14">
    <name type="scientific">Liparis tanakae</name>
    <name type="common">Tanaka's snailfish</name>
    <dbReference type="NCBI Taxonomy" id="230148"/>
    <lineage>
        <taxon>Eukaryota</taxon>
        <taxon>Metazoa</taxon>
        <taxon>Chordata</taxon>
        <taxon>Craniata</taxon>
        <taxon>Vertebrata</taxon>
        <taxon>Euteleostomi</taxon>
        <taxon>Actinopterygii</taxon>
        <taxon>Neopterygii</taxon>
        <taxon>Teleostei</taxon>
        <taxon>Neoteleostei</taxon>
        <taxon>Acanthomorphata</taxon>
        <taxon>Eupercaria</taxon>
        <taxon>Perciformes</taxon>
        <taxon>Cottioidei</taxon>
        <taxon>Cottales</taxon>
        <taxon>Liparidae</taxon>
        <taxon>Liparis</taxon>
    </lineage>
</organism>
<dbReference type="GO" id="GO:0005634">
    <property type="term" value="C:nucleus"/>
    <property type="evidence" value="ECO:0007669"/>
    <property type="project" value="UniProtKB-SubCell"/>
</dbReference>
<feature type="compositionally biased region" description="Basic and acidic residues" evidence="12">
    <location>
        <begin position="394"/>
        <end position="411"/>
    </location>
</feature>
<evidence type="ECO:0000313" key="14">
    <source>
        <dbReference type="Proteomes" id="UP000314294"/>
    </source>
</evidence>
<feature type="region of interest" description="Disordered" evidence="12">
    <location>
        <begin position="300"/>
        <end position="435"/>
    </location>
</feature>
<evidence type="ECO:0000256" key="6">
    <source>
        <dbReference type="ARBA" id="ARBA00022763"/>
    </source>
</evidence>
<evidence type="ECO:0000256" key="8">
    <source>
        <dbReference type="ARBA" id="ARBA00023204"/>
    </source>
</evidence>
<name>A0A4Z2FIK5_9TELE</name>
<sequence length="450" mass="48370">MEDLGENLKLMVKIFRRECHRVLCSERTTIHGADGMLMLLQLAMAEVSKQHAGEFKVALSDVLMAWKHLLLDKLHLPPPDFARSENYELILEAYESSLKRSNAVDLVDILSMYKQLRLVDSDPGEPVSPVSRACGGRLVGAVRALLVKGRGGGDGVCVAAEETAKELKETIRQLQASGAYERSGTGISPARPRAHAVNHCTALGGRDTVKLLMALLDQEALAAPCRNKAELLSEDQPVLSGEEGTCVLGLFRSPEVSTGSSPEPLKSRVQTRLDLLKPKAKVGGIRSQFSCTYKDEDEPLNRVLEFPRQAATGRRPAPEHLDTPTGPEGNPHAESSSTSSECPNKEQSAAQRRGAAAALGPRSGNVRDGGASAGSGTGEQTVARAQQRKSNKRKQTDSSDQHRGAENEPPQKKPLARVSVKMPGKRAGGNAASKRKLIAGQGTLTGFFRV</sequence>
<evidence type="ECO:0000256" key="2">
    <source>
        <dbReference type="ARBA" id="ARBA00004496"/>
    </source>
</evidence>
<evidence type="ECO:0000256" key="5">
    <source>
        <dbReference type="ARBA" id="ARBA00022490"/>
    </source>
</evidence>
<dbReference type="AlphaFoldDB" id="A0A4Z2FIK5"/>
<keyword evidence="9" id="KW-0539">Nucleus</keyword>
<comment type="caution">
    <text evidence="13">The sequence shown here is derived from an EMBL/GenBank/DDBJ whole genome shotgun (WGS) entry which is preliminary data.</text>
</comment>
<proteinExistence type="inferred from homology"/>
<keyword evidence="5" id="KW-0963">Cytoplasm</keyword>
<evidence type="ECO:0000256" key="4">
    <source>
        <dbReference type="ARBA" id="ARBA00014320"/>
    </source>
</evidence>
<keyword evidence="14" id="KW-1185">Reference proteome</keyword>
<evidence type="ECO:0000256" key="3">
    <source>
        <dbReference type="ARBA" id="ARBA00009135"/>
    </source>
</evidence>
<dbReference type="Proteomes" id="UP000314294">
    <property type="component" value="Unassembled WGS sequence"/>
</dbReference>
<keyword evidence="6" id="KW-0227">DNA damage</keyword>
<evidence type="ECO:0000256" key="9">
    <source>
        <dbReference type="ARBA" id="ARBA00023242"/>
    </source>
</evidence>
<dbReference type="InterPro" id="IPR038932">
    <property type="entry name" value="PARPBP"/>
</dbReference>
<evidence type="ECO:0000256" key="12">
    <source>
        <dbReference type="SAM" id="MobiDB-lite"/>
    </source>
</evidence>
<dbReference type="GO" id="GO:0005737">
    <property type="term" value="C:cytoplasm"/>
    <property type="evidence" value="ECO:0007669"/>
    <property type="project" value="UniProtKB-SubCell"/>
</dbReference>
<keyword evidence="7" id="KW-0238">DNA-binding</keyword>
<feature type="compositionally biased region" description="Low complexity" evidence="12">
    <location>
        <begin position="349"/>
        <end position="364"/>
    </location>
</feature>
<dbReference type="PANTHER" id="PTHR32121:SF0">
    <property type="entry name" value="PCNA-INTERACTING PARTNER"/>
    <property type="match status" value="1"/>
</dbReference>
<keyword evidence="8" id="KW-0234">DNA repair</keyword>
<evidence type="ECO:0000256" key="10">
    <source>
        <dbReference type="ARBA" id="ARBA00031632"/>
    </source>
</evidence>
<dbReference type="GO" id="GO:0000785">
    <property type="term" value="C:chromatin"/>
    <property type="evidence" value="ECO:0007669"/>
    <property type="project" value="TreeGrafter"/>
</dbReference>
<evidence type="ECO:0000256" key="7">
    <source>
        <dbReference type="ARBA" id="ARBA00023125"/>
    </source>
</evidence>
<protein>
    <recommendedName>
        <fullName evidence="4">PCNA-interacting partner</fullName>
    </recommendedName>
    <alternativeName>
        <fullName evidence="10">PARP-1 binding protein</fullName>
    </alternativeName>
    <alternativeName>
        <fullName evidence="11">PARP1-binding protein</fullName>
    </alternativeName>
</protein>
<feature type="compositionally biased region" description="Polar residues" evidence="12">
    <location>
        <begin position="333"/>
        <end position="348"/>
    </location>
</feature>
<dbReference type="PANTHER" id="PTHR32121">
    <property type="entry name" value="PCNA-INTERACTING PARTNER"/>
    <property type="match status" value="1"/>
</dbReference>
<comment type="similarity">
    <text evidence="3">Belongs to the PARI family.</text>
</comment>
<accession>A0A4Z2FIK5</accession>
<gene>
    <name evidence="13" type="primary">parpbp</name>
    <name evidence="13" type="ORF">EYF80_048853</name>
</gene>
<dbReference type="OrthoDB" id="6427080at2759"/>
<reference evidence="13 14" key="1">
    <citation type="submission" date="2019-03" db="EMBL/GenBank/DDBJ databases">
        <title>First draft genome of Liparis tanakae, snailfish: a comprehensive survey of snailfish specific genes.</title>
        <authorList>
            <person name="Kim W."/>
            <person name="Song I."/>
            <person name="Jeong J.-H."/>
            <person name="Kim D."/>
            <person name="Kim S."/>
            <person name="Ryu S."/>
            <person name="Song J.Y."/>
            <person name="Lee S.K."/>
        </authorList>
    </citation>
    <scope>NUCLEOTIDE SEQUENCE [LARGE SCALE GENOMIC DNA]</scope>
    <source>
        <tissue evidence="13">Muscle</tissue>
    </source>
</reference>
<evidence type="ECO:0000256" key="1">
    <source>
        <dbReference type="ARBA" id="ARBA00004123"/>
    </source>
</evidence>
<dbReference type="EMBL" id="SRLO01001143">
    <property type="protein sequence ID" value="TNN40989.1"/>
    <property type="molecule type" value="Genomic_DNA"/>
</dbReference>
<dbReference type="GO" id="GO:2000042">
    <property type="term" value="P:negative regulation of double-strand break repair via homologous recombination"/>
    <property type="evidence" value="ECO:0007669"/>
    <property type="project" value="InterPro"/>
</dbReference>
<dbReference type="GO" id="GO:0006281">
    <property type="term" value="P:DNA repair"/>
    <property type="evidence" value="ECO:0007669"/>
    <property type="project" value="UniProtKB-KW"/>
</dbReference>
<evidence type="ECO:0000256" key="11">
    <source>
        <dbReference type="ARBA" id="ARBA00032731"/>
    </source>
</evidence>
<comment type="subcellular location">
    <subcellularLocation>
        <location evidence="2">Cytoplasm</location>
    </subcellularLocation>
    <subcellularLocation>
        <location evidence="1">Nucleus</location>
    </subcellularLocation>
</comment>
<evidence type="ECO:0000313" key="13">
    <source>
        <dbReference type="EMBL" id="TNN40989.1"/>
    </source>
</evidence>